<dbReference type="AlphaFoldDB" id="A0A5C6LPH5"/>
<gene>
    <name evidence="1" type="ORF">FEF09_26865</name>
</gene>
<reference evidence="1 2" key="1">
    <citation type="submission" date="2019-08" db="EMBL/GenBank/DDBJ databases">
        <title>Whole genome sequencing of chitin degrading bacteria Chitinophaga pinensis YS16.</title>
        <authorList>
            <person name="Singh R.P."/>
            <person name="Manchanda G."/>
            <person name="Maurya I.K."/>
            <person name="Joshi N.K."/>
            <person name="Srivastava A.K."/>
        </authorList>
    </citation>
    <scope>NUCLEOTIDE SEQUENCE [LARGE SCALE GENOMIC DNA]</scope>
    <source>
        <strain evidence="1 2">YS-16</strain>
    </source>
</reference>
<evidence type="ECO:0000313" key="2">
    <source>
        <dbReference type="Proteomes" id="UP000318815"/>
    </source>
</evidence>
<sequence>MLEDQEEPAEIADLLVLVNGNLTVKGDISLGEESFPCLFVRGNVKCDVLYSGSEFIHITGNADIKYALDGNYNDGAITIEGITSVPYVLNSDHDTNITPKGAILINYFGDSNDFFTYDFTEKDFPDVMVAAAFENEAFSRHAFIKLLQAKKSPLKKAYRPAV</sequence>
<proteinExistence type="predicted"/>
<protein>
    <submittedName>
        <fullName evidence="1">Uncharacterized protein</fullName>
    </submittedName>
</protein>
<name>A0A5C6LPH5_9BACT</name>
<dbReference type="EMBL" id="VOHS01000054">
    <property type="protein sequence ID" value="TWV93632.1"/>
    <property type="molecule type" value="Genomic_DNA"/>
</dbReference>
<comment type="caution">
    <text evidence="1">The sequence shown here is derived from an EMBL/GenBank/DDBJ whole genome shotgun (WGS) entry which is preliminary data.</text>
</comment>
<dbReference type="OrthoDB" id="680828at2"/>
<dbReference type="Proteomes" id="UP000318815">
    <property type="component" value="Unassembled WGS sequence"/>
</dbReference>
<keyword evidence="2" id="KW-1185">Reference proteome</keyword>
<organism evidence="1 2">
    <name type="scientific">Chitinophaga pinensis</name>
    <dbReference type="NCBI Taxonomy" id="79329"/>
    <lineage>
        <taxon>Bacteria</taxon>
        <taxon>Pseudomonadati</taxon>
        <taxon>Bacteroidota</taxon>
        <taxon>Chitinophagia</taxon>
        <taxon>Chitinophagales</taxon>
        <taxon>Chitinophagaceae</taxon>
        <taxon>Chitinophaga</taxon>
    </lineage>
</organism>
<dbReference type="RefSeq" id="WP_146307959.1">
    <property type="nucleotide sequence ID" value="NZ_VOHS01000054.1"/>
</dbReference>
<accession>A0A5C6LPH5</accession>
<evidence type="ECO:0000313" key="1">
    <source>
        <dbReference type="EMBL" id="TWV93632.1"/>
    </source>
</evidence>